<dbReference type="Gene3D" id="3.30.1950.10">
    <property type="entry name" value="wza like domain"/>
    <property type="match status" value="1"/>
</dbReference>
<dbReference type="InterPro" id="IPR049712">
    <property type="entry name" value="Poly_export"/>
</dbReference>
<evidence type="ECO:0000256" key="13">
    <source>
        <dbReference type="ARBA" id="ARBA00023237"/>
    </source>
</evidence>
<dbReference type="EMBL" id="BMJB01000004">
    <property type="protein sequence ID" value="GGA79865.1"/>
    <property type="molecule type" value="Genomic_DNA"/>
</dbReference>
<comment type="subcellular location">
    <subcellularLocation>
        <location evidence="1">Cell outer membrane</location>
        <topology evidence="1">Multi-pass membrane protein</topology>
    </subcellularLocation>
</comment>
<keyword evidence="3" id="KW-0813">Transport</keyword>
<evidence type="ECO:0000256" key="1">
    <source>
        <dbReference type="ARBA" id="ARBA00004571"/>
    </source>
</evidence>
<keyword evidence="7" id="KW-0732">Signal</keyword>
<dbReference type="PANTHER" id="PTHR33619:SF3">
    <property type="entry name" value="POLYSACCHARIDE EXPORT PROTEIN GFCE-RELATED"/>
    <property type="match status" value="1"/>
</dbReference>
<keyword evidence="12" id="KW-0564">Palmitate</keyword>
<evidence type="ECO:0000256" key="6">
    <source>
        <dbReference type="ARBA" id="ARBA00022692"/>
    </source>
</evidence>
<protein>
    <recommendedName>
        <fullName evidence="21">Sugar transporter</fullName>
    </recommendedName>
</protein>
<keyword evidence="6" id="KW-0812">Transmembrane</keyword>
<keyword evidence="10" id="KW-0626">Porin</keyword>
<gene>
    <name evidence="19" type="ORF">GCM10011507_33900</name>
</gene>
<feature type="domain" description="Polysaccharide export protein N-terminal" evidence="16">
    <location>
        <begin position="151"/>
        <end position="225"/>
    </location>
</feature>
<keyword evidence="8" id="KW-0625">Polysaccharide transport</keyword>
<evidence type="ECO:0000256" key="5">
    <source>
        <dbReference type="ARBA" id="ARBA00022597"/>
    </source>
</evidence>
<dbReference type="GO" id="GO:0009279">
    <property type="term" value="C:cell outer membrane"/>
    <property type="evidence" value="ECO:0007669"/>
    <property type="project" value="UniProtKB-SubCell"/>
</dbReference>
<keyword evidence="5" id="KW-0762">Sugar transport</keyword>
<sequence length="929" mass="99910">MQFSNSARAFRLGFALCLAVLGGCVVFGQQFSQYDQVLSPSSNNDQLPCGADDPTCQQAGQAGRTPAVSVPQQSVKGVVIPGQEQQNNQNNTQQNTEQNGNRLVQRKPLPLDAPTEFQQVVANSIGKMLPIYGASLFRTPPSTFAPVNSAPVTPDYLIGPGDQLLVQVWGQVTLDGRYMVDRSGTIYIPQVGTLHVAGLTYAQLHDYLKAQFGRIFRNFDLSVSMGQLRSIQVFVVGQARQPGSYTISALSTLTNAIFATGGPSPAGSLRHIVLKREGKVIVDFDMYDLLERGDKSQDVRLLPGDVIYIPPVGPQVAVAGSVNVPAIYELKSDKTTVGDVLGLAAGLTSTASGKEVRLERIDEGHNRSIMELSLDAQGQSTALRNGDLLEVTAMVDQYKDAVTLRGNVANPGRYMWRPGMRVLDLIPNKEALITRDYWLRQSQLGQPTLTYVPTCAPQTVYGLPSLRYGISPGDEGEHPNWRYSSVRKNPYLVGMPFGSPEGATDGVPGLDQYGQPTSDGGLNCVTIPGSETSATGMNDIYTPPPNQQTTAPNGNNNTDNSANGSDQENGGMSTSAHSANATSSAQATVGTDNSSSFASQFKPRNEVKLTEPDIDWSYAVIERQNKENLTTVLLPFNLGKAVLDGDASQNLELIPGDVVTIFSKSDLRVPQEQRTRFVRLEGEFESSGVYSVKPGETLRELVQRAGGLTPDAYLYGSEFTRESERRVQQQRLNQYVNQIALQVSTAAINSANSAISAQDSAALAAAQQQNRNVVNSLRQAKATGRIVLNLAPGSRTVADLPDLPLEDGDQFVVPHIPSTVSVEGAVYNANSFVYDPAKRLGDYVHLAGGANRDADKSRAFVIRASGAVVSSQYSSSLRGHSFDSLRLYPGDTVVIPLNLNKGKSLRLIVDLSQIVGQLGIAIAAANVVF</sequence>
<evidence type="ECO:0000259" key="17">
    <source>
        <dbReference type="Pfam" id="PF10531"/>
    </source>
</evidence>
<keyword evidence="11" id="KW-0472">Membrane</keyword>
<feature type="compositionally biased region" description="Low complexity" evidence="15">
    <location>
        <begin position="573"/>
        <end position="588"/>
    </location>
</feature>
<organism evidence="19 20">
    <name type="scientific">Edaphobacter acidisoli</name>
    <dbReference type="NCBI Taxonomy" id="2040573"/>
    <lineage>
        <taxon>Bacteria</taxon>
        <taxon>Pseudomonadati</taxon>
        <taxon>Acidobacteriota</taxon>
        <taxon>Terriglobia</taxon>
        <taxon>Terriglobales</taxon>
        <taxon>Acidobacteriaceae</taxon>
        <taxon>Edaphobacter</taxon>
    </lineage>
</organism>
<evidence type="ECO:0000256" key="7">
    <source>
        <dbReference type="ARBA" id="ARBA00022729"/>
    </source>
</evidence>
<dbReference type="InterPro" id="IPR019554">
    <property type="entry name" value="Soluble_ligand-bd"/>
</dbReference>
<comment type="similarity">
    <text evidence="2">Belongs to the BexD/CtrA/VexA family.</text>
</comment>
<dbReference type="Pfam" id="PF22461">
    <property type="entry name" value="SLBB_2"/>
    <property type="match status" value="1"/>
</dbReference>
<evidence type="ECO:0000256" key="10">
    <source>
        <dbReference type="ARBA" id="ARBA00023114"/>
    </source>
</evidence>
<evidence type="ECO:0000256" key="8">
    <source>
        <dbReference type="ARBA" id="ARBA00023047"/>
    </source>
</evidence>
<dbReference type="GO" id="GO:0015288">
    <property type="term" value="F:porin activity"/>
    <property type="evidence" value="ECO:0007669"/>
    <property type="project" value="UniProtKB-KW"/>
</dbReference>
<evidence type="ECO:0008006" key="21">
    <source>
        <dbReference type="Google" id="ProtNLM"/>
    </source>
</evidence>
<dbReference type="PANTHER" id="PTHR33619">
    <property type="entry name" value="POLYSACCHARIDE EXPORT PROTEIN GFCE-RELATED"/>
    <property type="match status" value="1"/>
</dbReference>
<dbReference type="GO" id="GO:0015159">
    <property type="term" value="F:polysaccharide transmembrane transporter activity"/>
    <property type="evidence" value="ECO:0007669"/>
    <property type="project" value="InterPro"/>
</dbReference>
<keyword evidence="13" id="KW-0998">Cell outer membrane</keyword>
<evidence type="ECO:0000313" key="19">
    <source>
        <dbReference type="EMBL" id="GGA79865.1"/>
    </source>
</evidence>
<feature type="compositionally biased region" description="Low complexity" evidence="15">
    <location>
        <begin position="547"/>
        <end position="566"/>
    </location>
</feature>
<dbReference type="Pfam" id="PF02563">
    <property type="entry name" value="Poly_export"/>
    <property type="match status" value="1"/>
</dbReference>
<feature type="domain" description="SLBB" evidence="18">
    <location>
        <begin position="232"/>
        <end position="309"/>
    </location>
</feature>
<accession>A0A916S149</accession>
<evidence type="ECO:0000256" key="4">
    <source>
        <dbReference type="ARBA" id="ARBA00022452"/>
    </source>
</evidence>
<dbReference type="InterPro" id="IPR003715">
    <property type="entry name" value="Poly_export_N"/>
</dbReference>
<feature type="domain" description="Soluble ligand binding" evidence="17">
    <location>
        <begin position="316"/>
        <end position="363"/>
    </location>
</feature>
<evidence type="ECO:0000256" key="15">
    <source>
        <dbReference type="SAM" id="MobiDB-lite"/>
    </source>
</evidence>
<dbReference type="GO" id="GO:0046930">
    <property type="term" value="C:pore complex"/>
    <property type="evidence" value="ECO:0007669"/>
    <property type="project" value="UniProtKB-KW"/>
</dbReference>
<evidence type="ECO:0000256" key="2">
    <source>
        <dbReference type="ARBA" id="ARBA00009450"/>
    </source>
</evidence>
<evidence type="ECO:0000256" key="14">
    <source>
        <dbReference type="ARBA" id="ARBA00023288"/>
    </source>
</evidence>
<evidence type="ECO:0000256" key="9">
    <source>
        <dbReference type="ARBA" id="ARBA00023065"/>
    </source>
</evidence>
<dbReference type="Proteomes" id="UP000648801">
    <property type="component" value="Unassembled WGS sequence"/>
</dbReference>
<keyword evidence="4" id="KW-1134">Transmembrane beta strand</keyword>
<feature type="region of interest" description="Disordered" evidence="15">
    <location>
        <begin position="498"/>
        <end position="599"/>
    </location>
</feature>
<evidence type="ECO:0000256" key="12">
    <source>
        <dbReference type="ARBA" id="ARBA00023139"/>
    </source>
</evidence>
<dbReference type="Gene3D" id="3.10.560.10">
    <property type="entry name" value="Outer membrane lipoprotein wza domain like"/>
    <property type="match status" value="4"/>
</dbReference>
<evidence type="ECO:0000256" key="11">
    <source>
        <dbReference type="ARBA" id="ARBA00023136"/>
    </source>
</evidence>
<evidence type="ECO:0000313" key="20">
    <source>
        <dbReference type="Proteomes" id="UP000648801"/>
    </source>
</evidence>
<comment type="caution">
    <text evidence="19">The sequence shown here is derived from an EMBL/GenBank/DDBJ whole genome shotgun (WGS) entry which is preliminary data.</text>
</comment>
<feature type="domain" description="Soluble ligand binding" evidence="17">
    <location>
        <begin position="678"/>
        <end position="713"/>
    </location>
</feature>
<keyword evidence="14" id="KW-0449">Lipoprotein</keyword>
<evidence type="ECO:0000256" key="3">
    <source>
        <dbReference type="ARBA" id="ARBA00022448"/>
    </source>
</evidence>
<dbReference type="Pfam" id="PF10531">
    <property type="entry name" value="SLBB"/>
    <property type="match status" value="3"/>
</dbReference>
<reference evidence="19" key="2">
    <citation type="submission" date="2020-09" db="EMBL/GenBank/DDBJ databases">
        <authorList>
            <person name="Sun Q."/>
            <person name="Zhou Y."/>
        </authorList>
    </citation>
    <scope>NUCLEOTIDE SEQUENCE</scope>
    <source>
        <strain evidence="19">CGMCC 1.15447</strain>
    </source>
</reference>
<name>A0A916S149_9BACT</name>
<dbReference type="AlphaFoldDB" id="A0A916S149"/>
<dbReference type="RefSeq" id="WP_188760725.1">
    <property type="nucleotide sequence ID" value="NZ_BMJB01000004.1"/>
</dbReference>
<feature type="domain" description="Soluble ligand binding" evidence="17">
    <location>
        <begin position="820"/>
        <end position="868"/>
    </location>
</feature>
<feature type="region of interest" description="Disordered" evidence="15">
    <location>
        <begin position="42"/>
        <end position="69"/>
    </location>
</feature>
<dbReference type="InterPro" id="IPR054765">
    <property type="entry name" value="SLBB_dom"/>
</dbReference>
<feature type="compositionally biased region" description="Polar residues" evidence="15">
    <location>
        <begin position="589"/>
        <end position="599"/>
    </location>
</feature>
<dbReference type="GO" id="GO:0006811">
    <property type="term" value="P:monoatomic ion transport"/>
    <property type="evidence" value="ECO:0007669"/>
    <property type="project" value="UniProtKB-KW"/>
</dbReference>
<reference evidence="19" key="1">
    <citation type="journal article" date="2014" name="Int. J. Syst. Evol. Microbiol.">
        <title>Complete genome sequence of Corynebacterium casei LMG S-19264T (=DSM 44701T), isolated from a smear-ripened cheese.</title>
        <authorList>
            <consortium name="US DOE Joint Genome Institute (JGI-PGF)"/>
            <person name="Walter F."/>
            <person name="Albersmeier A."/>
            <person name="Kalinowski J."/>
            <person name="Ruckert C."/>
        </authorList>
    </citation>
    <scope>NUCLEOTIDE SEQUENCE</scope>
    <source>
        <strain evidence="19">CGMCC 1.15447</strain>
    </source>
</reference>
<keyword evidence="20" id="KW-1185">Reference proteome</keyword>
<keyword evidence="9" id="KW-0406">Ion transport</keyword>
<proteinExistence type="inferred from homology"/>
<evidence type="ECO:0000259" key="18">
    <source>
        <dbReference type="Pfam" id="PF22461"/>
    </source>
</evidence>
<evidence type="ECO:0000259" key="16">
    <source>
        <dbReference type="Pfam" id="PF02563"/>
    </source>
</evidence>